<dbReference type="EMBL" id="JAFJYH010000009">
    <property type="protein sequence ID" value="KAG4425575.1"/>
    <property type="molecule type" value="Genomic_DNA"/>
</dbReference>
<dbReference type="Proteomes" id="UP000664132">
    <property type="component" value="Unassembled WGS sequence"/>
</dbReference>
<evidence type="ECO:0000256" key="5">
    <source>
        <dbReference type="ARBA" id="ARBA00023004"/>
    </source>
</evidence>
<dbReference type="GO" id="GO:0004497">
    <property type="term" value="F:monooxygenase activity"/>
    <property type="evidence" value="ECO:0007669"/>
    <property type="project" value="UniProtKB-KW"/>
</dbReference>
<keyword evidence="6" id="KW-0560">Oxidoreductase</keyword>
<dbReference type="InterPro" id="IPR050121">
    <property type="entry name" value="Cytochrome_P450_monoxygenase"/>
</dbReference>
<evidence type="ECO:0008006" key="9">
    <source>
        <dbReference type="Google" id="ProtNLM"/>
    </source>
</evidence>
<accession>A0A8H7WIQ0</accession>
<dbReference type="GO" id="GO:0020037">
    <property type="term" value="F:heme binding"/>
    <property type="evidence" value="ECO:0007669"/>
    <property type="project" value="InterPro"/>
</dbReference>
<evidence type="ECO:0000313" key="7">
    <source>
        <dbReference type="EMBL" id="KAG4425575.1"/>
    </source>
</evidence>
<dbReference type="InterPro" id="IPR001128">
    <property type="entry name" value="Cyt_P450"/>
</dbReference>
<proteinExistence type="inferred from homology"/>
<evidence type="ECO:0000256" key="3">
    <source>
        <dbReference type="ARBA" id="ARBA00022617"/>
    </source>
</evidence>
<keyword evidence="5 6" id="KW-0408">Iron</keyword>
<dbReference type="GO" id="GO:0016705">
    <property type="term" value="F:oxidoreductase activity, acting on paired donors, with incorporation or reduction of molecular oxygen"/>
    <property type="evidence" value="ECO:0007669"/>
    <property type="project" value="InterPro"/>
</dbReference>
<dbReference type="PRINTS" id="PR00385">
    <property type="entry name" value="P450"/>
</dbReference>
<gene>
    <name evidence="7" type="ORF">IFR04_001272</name>
</gene>
<keyword evidence="3 6" id="KW-0349">Heme</keyword>
<dbReference type="AlphaFoldDB" id="A0A8H7WIQ0"/>
<keyword evidence="4 6" id="KW-0479">Metal-binding</keyword>
<dbReference type="Gene3D" id="1.10.630.10">
    <property type="entry name" value="Cytochrome P450"/>
    <property type="match status" value="2"/>
</dbReference>
<evidence type="ECO:0000313" key="8">
    <source>
        <dbReference type="Proteomes" id="UP000664132"/>
    </source>
</evidence>
<name>A0A8H7WIQ0_9HELO</name>
<dbReference type="PROSITE" id="PS00086">
    <property type="entry name" value="CYTOCHROME_P450"/>
    <property type="match status" value="1"/>
</dbReference>
<evidence type="ECO:0000256" key="4">
    <source>
        <dbReference type="ARBA" id="ARBA00022723"/>
    </source>
</evidence>
<keyword evidence="8" id="KW-1185">Reference proteome</keyword>
<comment type="similarity">
    <text evidence="2 6">Belongs to the cytochrome P450 family.</text>
</comment>
<evidence type="ECO:0000256" key="2">
    <source>
        <dbReference type="ARBA" id="ARBA00010617"/>
    </source>
</evidence>
<dbReference type="GO" id="GO:0005506">
    <property type="term" value="F:iron ion binding"/>
    <property type="evidence" value="ECO:0007669"/>
    <property type="project" value="InterPro"/>
</dbReference>
<dbReference type="CDD" id="cd11058">
    <property type="entry name" value="CYP60B-like"/>
    <property type="match status" value="1"/>
</dbReference>
<reference evidence="7" key="1">
    <citation type="submission" date="2021-02" db="EMBL/GenBank/DDBJ databases">
        <title>Genome sequence Cadophora malorum strain M34.</title>
        <authorList>
            <person name="Stefanovic E."/>
            <person name="Vu D."/>
            <person name="Scully C."/>
            <person name="Dijksterhuis J."/>
            <person name="Roader J."/>
            <person name="Houbraken J."/>
        </authorList>
    </citation>
    <scope>NUCLEOTIDE SEQUENCE</scope>
    <source>
        <strain evidence="7">M34</strain>
    </source>
</reference>
<dbReference type="SUPFAM" id="SSF48264">
    <property type="entry name" value="Cytochrome P450"/>
    <property type="match status" value="1"/>
</dbReference>
<comment type="cofactor">
    <cofactor evidence="1">
        <name>heme</name>
        <dbReference type="ChEBI" id="CHEBI:30413"/>
    </cofactor>
</comment>
<dbReference type="InterPro" id="IPR017972">
    <property type="entry name" value="Cyt_P450_CS"/>
</dbReference>
<evidence type="ECO:0000256" key="6">
    <source>
        <dbReference type="RuleBase" id="RU000461"/>
    </source>
</evidence>
<sequence>MEILNLNWASFQSSVAFSLCSDLHPCINHLRPLPLAPSTLPRRPVSSASLGSSLSSVASNLARRLHGKYGPIVRIAPNELSFTSPQAWKDIYSHQQGRPEMMKNLKLYSQQPGSTHILIANREDHARFRRTLSHAFSEASMREQEGILQMYAGKLIERLNTLVSSSSGSISKDRAGDINGSAEEVSENPTPLNIASWYNYTTFDLIGHVAFGEPFNCLETSNYHPRIRMIFANLKTGSYMQALSYLPFGIGTETTATVLSGMTYFLLKDKLVMDKVVREVRCTCEREEGITLSGVWKLSYMLACLDESMRIYPAAPVELQRIVPKEGAWTDGNWVPGGSHVLTSTRTIVSVPRLAANLSPLNFHLPNSFIPERFLGDERFVNDKRHAMNPFSLGPRSCIGKKNAPHPRSCPMEFDVQFADGEEDKD</sequence>
<comment type="caution">
    <text evidence="7">The sequence shown here is derived from an EMBL/GenBank/DDBJ whole genome shotgun (WGS) entry which is preliminary data.</text>
</comment>
<dbReference type="Pfam" id="PF00067">
    <property type="entry name" value="p450"/>
    <property type="match status" value="2"/>
</dbReference>
<dbReference type="PANTHER" id="PTHR24305">
    <property type="entry name" value="CYTOCHROME P450"/>
    <property type="match status" value="1"/>
</dbReference>
<keyword evidence="6" id="KW-0503">Monooxygenase</keyword>
<protein>
    <recommendedName>
        <fullName evidence="9">Cytochrome P450</fullName>
    </recommendedName>
</protein>
<dbReference type="PANTHER" id="PTHR24305:SF210">
    <property type="entry name" value="CYTOCHROME P450 MONOOXYGENASE ASQL-RELATED"/>
    <property type="match status" value="1"/>
</dbReference>
<dbReference type="InterPro" id="IPR036396">
    <property type="entry name" value="Cyt_P450_sf"/>
</dbReference>
<dbReference type="OrthoDB" id="1470350at2759"/>
<organism evidence="7 8">
    <name type="scientific">Cadophora malorum</name>
    <dbReference type="NCBI Taxonomy" id="108018"/>
    <lineage>
        <taxon>Eukaryota</taxon>
        <taxon>Fungi</taxon>
        <taxon>Dikarya</taxon>
        <taxon>Ascomycota</taxon>
        <taxon>Pezizomycotina</taxon>
        <taxon>Leotiomycetes</taxon>
        <taxon>Helotiales</taxon>
        <taxon>Ploettnerulaceae</taxon>
        <taxon>Cadophora</taxon>
    </lineage>
</organism>
<evidence type="ECO:0000256" key="1">
    <source>
        <dbReference type="ARBA" id="ARBA00001971"/>
    </source>
</evidence>